<dbReference type="InterPro" id="IPR000073">
    <property type="entry name" value="AB_hydrolase_1"/>
</dbReference>
<dbReference type="GO" id="GO:0047372">
    <property type="term" value="F:monoacylglycerol lipase activity"/>
    <property type="evidence" value="ECO:0007669"/>
    <property type="project" value="TreeGrafter"/>
</dbReference>
<feature type="domain" description="AB hydrolase-1" evidence="1">
    <location>
        <begin position="55"/>
        <end position="334"/>
    </location>
</feature>
<dbReference type="OrthoDB" id="94039at2759"/>
<dbReference type="InterPro" id="IPR029058">
    <property type="entry name" value="AB_hydrolase_fold"/>
</dbReference>
<evidence type="ECO:0000313" key="3">
    <source>
        <dbReference type="Proteomes" id="UP000095023"/>
    </source>
</evidence>
<keyword evidence="3" id="KW-1185">Reference proteome</keyword>
<dbReference type="Gene3D" id="3.40.50.1820">
    <property type="entry name" value="alpha/beta hydrolase"/>
    <property type="match status" value="1"/>
</dbReference>
<dbReference type="Pfam" id="PF12697">
    <property type="entry name" value="Abhydrolase_6"/>
    <property type="match status" value="1"/>
</dbReference>
<accession>A0A1E4TAI0</accession>
<name>A0A1E4TAI0_9ASCO</name>
<proteinExistence type="predicted"/>
<dbReference type="SUPFAM" id="SSF53474">
    <property type="entry name" value="alpha/beta-Hydrolases"/>
    <property type="match status" value="1"/>
</dbReference>
<organism evidence="2 3">
    <name type="scientific">Tortispora caseinolytica NRRL Y-17796</name>
    <dbReference type="NCBI Taxonomy" id="767744"/>
    <lineage>
        <taxon>Eukaryota</taxon>
        <taxon>Fungi</taxon>
        <taxon>Dikarya</taxon>
        <taxon>Ascomycota</taxon>
        <taxon>Saccharomycotina</taxon>
        <taxon>Trigonopsidomycetes</taxon>
        <taxon>Trigonopsidales</taxon>
        <taxon>Trigonopsidaceae</taxon>
        <taxon>Tortispora</taxon>
    </lineage>
</organism>
<dbReference type="Proteomes" id="UP000095023">
    <property type="component" value="Unassembled WGS sequence"/>
</dbReference>
<protein>
    <recommendedName>
        <fullName evidence="1">AB hydrolase-1 domain-containing protein</fullName>
    </recommendedName>
</protein>
<dbReference type="InterPro" id="IPR050266">
    <property type="entry name" value="AB_hydrolase_sf"/>
</dbReference>
<dbReference type="GO" id="GO:0046464">
    <property type="term" value="P:acylglycerol catabolic process"/>
    <property type="evidence" value="ECO:0007669"/>
    <property type="project" value="TreeGrafter"/>
</dbReference>
<dbReference type="EMBL" id="KV453843">
    <property type="protein sequence ID" value="ODV88762.1"/>
    <property type="molecule type" value="Genomic_DNA"/>
</dbReference>
<dbReference type="AlphaFoldDB" id="A0A1E4TAI0"/>
<evidence type="ECO:0000259" key="1">
    <source>
        <dbReference type="Pfam" id="PF12697"/>
    </source>
</evidence>
<reference evidence="3" key="1">
    <citation type="submission" date="2016-02" db="EMBL/GenBank/DDBJ databases">
        <title>Comparative genomics of biotechnologically important yeasts.</title>
        <authorList>
            <consortium name="DOE Joint Genome Institute"/>
            <person name="Riley R."/>
            <person name="Haridas S."/>
            <person name="Wolfe K.H."/>
            <person name="Lopes M.R."/>
            <person name="Hittinger C.T."/>
            <person name="Goker M."/>
            <person name="Salamov A."/>
            <person name="Wisecaver J."/>
            <person name="Long T.M."/>
            <person name="Aerts A.L."/>
            <person name="Barry K."/>
            <person name="Choi C."/>
            <person name="Clum A."/>
            <person name="Coughlan A.Y."/>
            <person name="Deshpande S."/>
            <person name="Douglass A.P."/>
            <person name="Hanson S.J."/>
            <person name="Klenk H.-P."/>
            <person name="Labutti K."/>
            <person name="Lapidus A."/>
            <person name="Lindquist E."/>
            <person name="Lipzen A."/>
            <person name="Meier-Kolthoff J.P."/>
            <person name="Ohm R.A."/>
            <person name="Otillar R.P."/>
            <person name="Pangilinan J."/>
            <person name="Peng Y."/>
            <person name="Rokas A."/>
            <person name="Rosa C.A."/>
            <person name="Scheuner C."/>
            <person name="Sibirny A.A."/>
            <person name="Slot J.C."/>
            <person name="Stielow J.B."/>
            <person name="Sun H."/>
            <person name="Kurtzman C.P."/>
            <person name="Blackwell M."/>
            <person name="Jeffries T.W."/>
            <person name="Grigoriev I.V."/>
        </authorList>
    </citation>
    <scope>NUCLEOTIDE SEQUENCE [LARGE SCALE GENOMIC DNA]</scope>
    <source>
        <strain evidence="3">NRRL Y-17796</strain>
    </source>
</reference>
<gene>
    <name evidence="2" type="ORF">CANCADRAFT_32255</name>
</gene>
<sequence length="376" mass="42555">MDLSLKHFNKKKLVFDASYPRRYARSTRKHSDRLKLVVSELTPKSGPQPGGVTFICAHANGFHKELYEPFFDDLVDAMLAIKPDVKIERVLILDAPYGGESYRLNESVIGDAISWNDLPNDAYLILQSYCPVGPIIAIGHSMGGNQMVQLAVNFPQLLAGVVACEPIIAPETLFNSPSDTASRSSVLRKEVWPSKQESDRFFDSRPFYRHWDPRILLRQKIYGVRPGPTRAHPEATPQNSVLAYPKAQEVWGYILEEHKPDFFVNGSRRPEPQEVFNKLPSLQTNICFVYGTESFALPMSNAVAKAVPAQHFTLFLMEKGTHLIPMEQPTEYAQLVAPFVLDNIQKFIDKFAKYDNIPREDQISHTILPNLDKSKI</sequence>
<dbReference type="GO" id="GO:0016020">
    <property type="term" value="C:membrane"/>
    <property type="evidence" value="ECO:0007669"/>
    <property type="project" value="TreeGrafter"/>
</dbReference>
<dbReference type="PANTHER" id="PTHR43798">
    <property type="entry name" value="MONOACYLGLYCEROL LIPASE"/>
    <property type="match status" value="1"/>
</dbReference>
<dbReference type="PANTHER" id="PTHR43798:SF5">
    <property type="entry name" value="MONOACYLGLYCEROL LIPASE ABHD6"/>
    <property type="match status" value="1"/>
</dbReference>
<evidence type="ECO:0000313" key="2">
    <source>
        <dbReference type="EMBL" id="ODV88762.1"/>
    </source>
</evidence>